<dbReference type="PANTHER" id="PTHR43832">
    <property type="match status" value="1"/>
</dbReference>
<dbReference type="RefSeq" id="WP_145432097.1">
    <property type="nucleotide sequence ID" value="NZ_CP036339.1"/>
</dbReference>
<reference evidence="1 2" key="1">
    <citation type="submission" date="2019-02" db="EMBL/GenBank/DDBJ databases">
        <title>Deep-cultivation of Planctomycetes and their phenomic and genomic characterization uncovers novel biology.</title>
        <authorList>
            <person name="Wiegand S."/>
            <person name="Jogler M."/>
            <person name="Boedeker C."/>
            <person name="Pinto D."/>
            <person name="Vollmers J."/>
            <person name="Rivas-Marin E."/>
            <person name="Kohn T."/>
            <person name="Peeters S.H."/>
            <person name="Heuer A."/>
            <person name="Rast P."/>
            <person name="Oberbeckmann S."/>
            <person name="Bunk B."/>
            <person name="Jeske O."/>
            <person name="Meyerdierks A."/>
            <person name="Storesund J.E."/>
            <person name="Kallscheuer N."/>
            <person name="Luecker S."/>
            <person name="Lage O.M."/>
            <person name="Pohl T."/>
            <person name="Merkel B.J."/>
            <person name="Hornburger P."/>
            <person name="Mueller R.-W."/>
            <person name="Bruemmer F."/>
            <person name="Labrenz M."/>
            <person name="Spormann A.M."/>
            <person name="Op den Camp H."/>
            <person name="Overmann J."/>
            <person name="Amann R."/>
            <person name="Jetten M.S.M."/>
            <person name="Mascher T."/>
            <person name="Medema M.H."/>
            <person name="Devos D.P."/>
            <person name="Kaster A.-K."/>
            <person name="Ovreas L."/>
            <person name="Rohde M."/>
            <person name="Galperin M.Y."/>
            <person name="Jogler C."/>
        </authorList>
    </citation>
    <scope>NUCLEOTIDE SEQUENCE [LARGE SCALE GENOMIC DNA]</scope>
    <source>
        <strain evidence="1 2">I41</strain>
    </source>
</reference>
<sequence length="354" mass="40602">MMIQLAERRLLPDVVIRGGIRRLLAQRLERERTAMPQGASQRSAALRRLFAEGAIAEETDAARRQHYEAPTELFLAMLGPRLKYSGCLWEAGVDDLATAEEAMLALTCERARIADGQRILDLGCGWGSLSLWMAERYPNAEIVAASNSRTQHQFIMKRALERGLLNVRHVVLNVADFARQEGTASAASELGNDERFDRIVSVEMFEHMRNIDRLLRHLAGWIQSDGRLFVHIFSHRELFYRFVDEGRDDWMARHFFTGGAMPPLDLFEHVPGPFQLRQRWETGGEHYARTCRAWLDNLDAAGAAVQRRFRQDLAPADARRQFQRWRMFVMACEELFAYDGGRQWVVSHHLLAPA</sequence>
<dbReference type="EC" id="2.1.1.79" evidence="1"/>
<dbReference type="Pfam" id="PF02353">
    <property type="entry name" value="CMAS"/>
    <property type="match status" value="1"/>
</dbReference>
<protein>
    <submittedName>
        <fullName evidence="1">Cyclopropane-fatty-acyl-phospholipid synthase</fullName>
        <ecNumber evidence="1">2.1.1.79</ecNumber>
    </submittedName>
</protein>
<dbReference type="KEGG" id="llh:I41_17170"/>
<evidence type="ECO:0000313" key="2">
    <source>
        <dbReference type="Proteomes" id="UP000317909"/>
    </source>
</evidence>
<proteinExistence type="predicted"/>
<dbReference type="PANTHER" id="PTHR43832:SF1">
    <property type="entry name" value="S-ADENOSYL-L-METHIONINE-DEPENDENT METHYLTRANSFERASES SUPERFAMILY PROTEIN"/>
    <property type="match status" value="1"/>
</dbReference>
<dbReference type="CDD" id="cd02440">
    <property type="entry name" value="AdoMet_MTases"/>
    <property type="match status" value="1"/>
</dbReference>
<keyword evidence="1" id="KW-0489">Methyltransferase</keyword>
<organism evidence="1 2">
    <name type="scientific">Lacipirellula limnantheis</name>
    <dbReference type="NCBI Taxonomy" id="2528024"/>
    <lineage>
        <taxon>Bacteria</taxon>
        <taxon>Pseudomonadati</taxon>
        <taxon>Planctomycetota</taxon>
        <taxon>Planctomycetia</taxon>
        <taxon>Pirellulales</taxon>
        <taxon>Lacipirellulaceae</taxon>
        <taxon>Lacipirellula</taxon>
    </lineage>
</organism>
<dbReference type="Gene3D" id="3.40.50.150">
    <property type="entry name" value="Vaccinia Virus protein VP39"/>
    <property type="match status" value="1"/>
</dbReference>
<keyword evidence="1" id="KW-0808">Transferase</keyword>
<accession>A0A517TVY8</accession>
<gene>
    <name evidence="1" type="primary">cfa_2</name>
    <name evidence="1" type="ORF">I41_17170</name>
</gene>
<dbReference type="GO" id="GO:0008825">
    <property type="term" value="F:cyclopropane-fatty-acyl-phospholipid synthase activity"/>
    <property type="evidence" value="ECO:0007669"/>
    <property type="project" value="UniProtKB-EC"/>
</dbReference>
<dbReference type="GO" id="GO:0032259">
    <property type="term" value="P:methylation"/>
    <property type="evidence" value="ECO:0007669"/>
    <property type="project" value="UniProtKB-KW"/>
</dbReference>
<dbReference type="EMBL" id="CP036339">
    <property type="protein sequence ID" value="QDT72537.1"/>
    <property type="molecule type" value="Genomic_DNA"/>
</dbReference>
<keyword evidence="2" id="KW-1185">Reference proteome</keyword>
<evidence type="ECO:0000313" key="1">
    <source>
        <dbReference type="EMBL" id="QDT72537.1"/>
    </source>
</evidence>
<dbReference type="InterPro" id="IPR029063">
    <property type="entry name" value="SAM-dependent_MTases_sf"/>
</dbReference>
<dbReference type="Proteomes" id="UP000317909">
    <property type="component" value="Chromosome"/>
</dbReference>
<name>A0A517TVY8_9BACT</name>
<dbReference type="SUPFAM" id="SSF53335">
    <property type="entry name" value="S-adenosyl-L-methionine-dependent methyltransferases"/>
    <property type="match status" value="1"/>
</dbReference>
<dbReference type="AlphaFoldDB" id="A0A517TVY8"/>
<dbReference type="OrthoDB" id="9782855at2"/>